<feature type="signal peptide" evidence="2">
    <location>
        <begin position="1"/>
        <end position="26"/>
    </location>
</feature>
<dbReference type="Proteomes" id="UP000318017">
    <property type="component" value="Chromosome"/>
</dbReference>
<feature type="chain" id="PRO_5022133155" evidence="2">
    <location>
        <begin position="27"/>
        <end position="312"/>
    </location>
</feature>
<dbReference type="KEGG" id="ahel:Q31a_60730"/>
<evidence type="ECO:0000256" key="1">
    <source>
        <dbReference type="SAM" id="MobiDB-lite"/>
    </source>
</evidence>
<feature type="compositionally biased region" description="Pro residues" evidence="1">
    <location>
        <begin position="153"/>
        <end position="163"/>
    </location>
</feature>
<feature type="region of interest" description="Disordered" evidence="1">
    <location>
        <begin position="125"/>
        <end position="166"/>
    </location>
</feature>
<sequence precursor="true">MKRTQFIASLTAVLAGLCQVAVPLTACDKCNQAPHQNCRICDDCGILDVASGMANEIHTGVKGLISLPSLQLTRKQCDTHPGKASSCGCELNTCGAELNTCGAELNTCGCELNSCGCELHAGTATPSSRASGESRQRSPAGGPSVPSYRNAPPAAPSRAPLPLPRAVDEVPGNPFIDDAAARVRRMPARTVSHGRSILSPAGQAVPSYGARYDEQANARQWVRLRDDSAVNHSALASNPAPELGVEAYSRGAGAVAPLRAVVVASAAKEVEPKAVATHPARIGPQANLRATPLNSTGETESEHFDYYHNPLR</sequence>
<feature type="region of interest" description="Disordered" evidence="1">
    <location>
        <begin position="272"/>
        <end position="312"/>
    </location>
</feature>
<evidence type="ECO:0000256" key="2">
    <source>
        <dbReference type="SAM" id="SignalP"/>
    </source>
</evidence>
<dbReference type="AlphaFoldDB" id="A0A518GGG9"/>
<accession>A0A518GGG9</accession>
<evidence type="ECO:0000313" key="4">
    <source>
        <dbReference type="Proteomes" id="UP000318017"/>
    </source>
</evidence>
<gene>
    <name evidence="3" type="ORF">Q31a_60730</name>
</gene>
<proteinExistence type="predicted"/>
<protein>
    <submittedName>
        <fullName evidence="3">Uncharacterized protein</fullName>
    </submittedName>
</protein>
<dbReference type="RefSeq" id="WP_145085432.1">
    <property type="nucleotide sequence ID" value="NZ_CP036298.1"/>
</dbReference>
<organism evidence="3 4">
    <name type="scientific">Aureliella helgolandensis</name>
    <dbReference type="NCBI Taxonomy" id="2527968"/>
    <lineage>
        <taxon>Bacteria</taxon>
        <taxon>Pseudomonadati</taxon>
        <taxon>Planctomycetota</taxon>
        <taxon>Planctomycetia</taxon>
        <taxon>Pirellulales</taxon>
        <taxon>Pirellulaceae</taxon>
        <taxon>Aureliella</taxon>
    </lineage>
</organism>
<dbReference type="EMBL" id="CP036298">
    <property type="protein sequence ID" value="QDV27680.1"/>
    <property type="molecule type" value="Genomic_DNA"/>
</dbReference>
<evidence type="ECO:0000313" key="3">
    <source>
        <dbReference type="EMBL" id="QDV27680.1"/>
    </source>
</evidence>
<name>A0A518GGG9_9BACT</name>
<reference evidence="3 4" key="1">
    <citation type="submission" date="2019-02" db="EMBL/GenBank/DDBJ databases">
        <title>Deep-cultivation of Planctomycetes and their phenomic and genomic characterization uncovers novel biology.</title>
        <authorList>
            <person name="Wiegand S."/>
            <person name="Jogler M."/>
            <person name="Boedeker C."/>
            <person name="Pinto D."/>
            <person name="Vollmers J."/>
            <person name="Rivas-Marin E."/>
            <person name="Kohn T."/>
            <person name="Peeters S.H."/>
            <person name="Heuer A."/>
            <person name="Rast P."/>
            <person name="Oberbeckmann S."/>
            <person name="Bunk B."/>
            <person name="Jeske O."/>
            <person name="Meyerdierks A."/>
            <person name="Storesund J.E."/>
            <person name="Kallscheuer N."/>
            <person name="Luecker S."/>
            <person name="Lage O.M."/>
            <person name="Pohl T."/>
            <person name="Merkel B.J."/>
            <person name="Hornburger P."/>
            <person name="Mueller R.-W."/>
            <person name="Bruemmer F."/>
            <person name="Labrenz M."/>
            <person name="Spormann A.M."/>
            <person name="Op den Camp H."/>
            <person name="Overmann J."/>
            <person name="Amann R."/>
            <person name="Jetten M.S.M."/>
            <person name="Mascher T."/>
            <person name="Medema M.H."/>
            <person name="Devos D.P."/>
            <person name="Kaster A.-K."/>
            <person name="Ovreas L."/>
            <person name="Rohde M."/>
            <person name="Galperin M.Y."/>
            <person name="Jogler C."/>
        </authorList>
    </citation>
    <scope>NUCLEOTIDE SEQUENCE [LARGE SCALE GENOMIC DNA]</scope>
    <source>
        <strain evidence="3 4">Q31a</strain>
    </source>
</reference>
<keyword evidence="2" id="KW-0732">Signal</keyword>
<keyword evidence="4" id="KW-1185">Reference proteome</keyword>